<keyword evidence="2" id="KW-1185">Reference proteome</keyword>
<sequence>MSKWLSLAWVLDYFSVSSWLSSMFNRLPCLQNRVHAQMTEVEYRQWHPDLVNNKGISC</sequence>
<dbReference type="KEGG" id="cfon:HZU75_03190"/>
<name>A0A7D5V8G4_9NEIS</name>
<evidence type="ECO:0000313" key="1">
    <source>
        <dbReference type="EMBL" id="QLI80614.1"/>
    </source>
</evidence>
<dbReference type="AlphaFoldDB" id="A0A7D5V8G4"/>
<gene>
    <name evidence="1" type="ORF">HZU75_03190</name>
</gene>
<organism evidence="1 2">
    <name type="scientific">Chitinibacter fontanus</name>
    <dbReference type="NCBI Taxonomy" id="1737446"/>
    <lineage>
        <taxon>Bacteria</taxon>
        <taxon>Pseudomonadati</taxon>
        <taxon>Pseudomonadota</taxon>
        <taxon>Betaproteobacteria</taxon>
        <taxon>Neisseriales</taxon>
        <taxon>Chitinibacteraceae</taxon>
        <taxon>Chitinibacter</taxon>
    </lineage>
</organism>
<proteinExistence type="predicted"/>
<accession>A0A7D5V8G4</accession>
<protein>
    <submittedName>
        <fullName evidence="1">Uncharacterized protein</fullName>
    </submittedName>
</protein>
<reference evidence="1 2" key="1">
    <citation type="journal article" date="2016" name="Int. J. Syst. Evol. Microbiol.">
        <title>Chitinibacter fontanus sp. nov., isolated from a spring.</title>
        <authorList>
            <person name="Sheu S.Y."/>
            <person name="Li Y.S."/>
            <person name="Young C.C."/>
            <person name="Chen W.M."/>
        </authorList>
    </citation>
    <scope>NUCLEOTIDE SEQUENCE [LARGE SCALE GENOMIC DNA]</scope>
    <source>
        <strain evidence="1 2">STM-7</strain>
    </source>
</reference>
<dbReference type="Proteomes" id="UP000510822">
    <property type="component" value="Chromosome"/>
</dbReference>
<dbReference type="EMBL" id="CP058952">
    <property type="protein sequence ID" value="QLI80614.1"/>
    <property type="molecule type" value="Genomic_DNA"/>
</dbReference>
<evidence type="ECO:0000313" key="2">
    <source>
        <dbReference type="Proteomes" id="UP000510822"/>
    </source>
</evidence>
<dbReference type="RefSeq" id="WP_180307754.1">
    <property type="nucleotide sequence ID" value="NZ_CP058952.1"/>
</dbReference>